<feature type="transmembrane region" description="Helical" evidence="2">
    <location>
        <begin position="583"/>
        <end position="602"/>
    </location>
</feature>
<dbReference type="Proteomes" id="UP000004030">
    <property type="component" value="Unassembled WGS sequence"/>
</dbReference>
<keyword evidence="2" id="KW-0472">Membrane</keyword>
<keyword evidence="2" id="KW-0812">Transmembrane</keyword>
<feature type="chain" id="PRO_5003488100" description="ORC1/DEAH AAA+ ATPase domain-containing protein" evidence="3">
    <location>
        <begin position="25"/>
        <end position="1110"/>
    </location>
</feature>
<feature type="signal peptide" evidence="3">
    <location>
        <begin position="1"/>
        <end position="24"/>
    </location>
</feature>
<feature type="coiled-coil region" evidence="1">
    <location>
        <begin position="141"/>
        <end position="168"/>
    </location>
</feature>
<feature type="transmembrane region" description="Helical" evidence="2">
    <location>
        <begin position="650"/>
        <end position="672"/>
    </location>
</feature>
<dbReference type="eggNOG" id="COG3206">
    <property type="taxonomic scope" value="Bacteria"/>
</dbReference>
<evidence type="ECO:0000256" key="2">
    <source>
        <dbReference type="SAM" id="Phobius"/>
    </source>
</evidence>
<organism evidence="5 6">
    <name type="scientific">Novosphingobium pentaromativorans US6-1</name>
    <dbReference type="NCBI Taxonomy" id="1088721"/>
    <lineage>
        <taxon>Bacteria</taxon>
        <taxon>Pseudomonadati</taxon>
        <taxon>Pseudomonadota</taxon>
        <taxon>Alphaproteobacteria</taxon>
        <taxon>Sphingomonadales</taxon>
        <taxon>Sphingomonadaceae</taxon>
        <taxon>Novosphingobium</taxon>
    </lineage>
</organism>
<keyword evidence="3" id="KW-0732">Signal</keyword>
<proteinExistence type="predicted"/>
<evidence type="ECO:0000313" key="6">
    <source>
        <dbReference type="Proteomes" id="UP000004030"/>
    </source>
</evidence>
<reference evidence="5 6" key="1">
    <citation type="journal article" date="2012" name="J. Bacteriol.">
        <title>Genome sequence of benzo(a)pyrene-degrading bacterium Novosphingobium pentaromativorans US6-1.</title>
        <authorList>
            <person name="Luo Y.R."/>
            <person name="Kang S.G."/>
            <person name="Kim S.J."/>
            <person name="Kim M.R."/>
            <person name="Li N."/>
            <person name="Lee J.H."/>
            <person name="Kwon K.K."/>
        </authorList>
    </citation>
    <scope>NUCLEOTIDE SEQUENCE [LARGE SCALE GENOMIC DNA]</scope>
    <source>
        <strain evidence="5 6">US6-1</strain>
    </source>
</reference>
<dbReference type="InterPro" id="IPR049945">
    <property type="entry name" value="AAA_22"/>
</dbReference>
<keyword evidence="2" id="KW-1133">Transmembrane helix</keyword>
<feature type="transmembrane region" description="Helical" evidence="2">
    <location>
        <begin position="500"/>
        <end position="518"/>
    </location>
</feature>
<dbReference type="GO" id="GO:0016887">
    <property type="term" value="F:ATP hydrolysis activity"/>
    <property type="evidence" value="ECO:0007669"/>
    <property type="project" value="InterPro"/>
</dbReference>
<dbReference type="InterPro" id="IPR027417">
    <property type="entry name" value="P-loop_NTPase"/>
</dbReference>
<feature type="domain" description="ORC1/DEAH AAA+ ATPase" evidence="4">
    <location>
        <begin position="796"/>
        <end position="898"/>
    </location>
</feature>
<feature type="transmembrane region" description="Helical" evidence="2">
    <location>
        <begin position="560"/>
        <end position="577"/>
    </location>
</feature>
<evidence type="ECO:0000256" key="1">
    <source>
        <dbReference type="SAM" id="Coils"/>
    </source>
</evidence>
<dbReference type="EMBL" id="AGFM01000054">
    <property type="protein sequence ID" value="EHJ59743.1"/>
    <property type="molecule type" value="Genomic_DNA"/>
</dbReference>
<accession>G6EG54</accession>
<dbReference type="eggNOG" id="COG1474">
    <property type="taxonomic scope" value="Bacteria"/>
</dbReference>
<keyword evidence="6" id="KW-1185">Reference proteome</keyword>
<dbReference type="Pfam" id="PF13401">
    <property type="entry name" value="AAA_22"/>
    <property type="match status" value="1"/>
</dbReference>
<comment type="caution">
    <text evidence="5">The sequence shown here is derived from an EMBL/GenBank/DDBJ whole genome shotgun (WGS) entry which is preliminary data.</text>
</comment>
<evidence type="ECO:0000259" key="4">
    <source>
        <dbReference type="Pfam" id="PF13401"/>
    </source>
</evidence>
<evidence type="ECO:0000313" key="5">
    <source>
        <dbReference type="EMBL" id="EHJ59743.1"/>
    </source>
</evidence>
<sequence>MVLRLIKLCLIGLFACLVAAPEGAAAQVQIANPANPETVSAEAKAAQHIRDLMAGSLGPYVDVAGLFSFSLTSSQAPAAHAVARLVTDNAFYAQAKDEPSRLNGLSADQAELALAQAAFLRLPAAQREKLLQAHQQSVASYRDKQKTNEEAAQELAGLQRELKGLRDFLEGKPAPSAVLRLGLLGNRSERIDSAQLATLTGEAPAPGPKPKADAPIETRIAWLRQQVAAAKAEVLQLQPSTLARLEAASGVSSGTADEIASADALLDVAKSQLSDAAKAALNAASEQERLIANEQARLLRTKSIQAAFRARLARAKAEPDSILESALSWRRRIQELAAIGDGRDEQADAIYGELVSELSRIRKELRKALDTGEEAQSRTLVPQPLDPALPEELAATRKLREQKAELSRAAAALQSTYADELWAKRRALHDAMVLLNGERLALLSSLSPFRRAQVTGFGADGVAQVRREISEIVLELRFSLQSWRQTLQHIAQPFKQPTPAFVLALLRLFAIALVFSWWRRHGDPILRRAQAEAQARRPRTLASGLQVGLLEYWRRVRRPLDWLILTILVWWLLPEGLEIPGLSFVWIVLLWSLTTVLVVNLVDQLARGRGKDDPRARLRWNSLRLIAGSLLAVGLLLNLTSASVGKGAMYNWVFTVALLLVPAILVTLANWWRARIVALARSEARDSSLLGWVSHDPGGLGGLLGRIAAGALLLLRGLRSIIARRMRDLALVRELFEQRARVQAARQVAEDKASGRFHRPSPQVLECLDPHRLPMELRSGKDRPGGTGLPELMPGTITLVVGERGLGKSSFLRDLSEKHENSGKVVRLSVGPEGLAGLLDDLHEALGTQRPPGDSNELARHLAMQETPCVITVDDLQRLVIPAIGGLAAIDTLIAMARASGDTCRWAFTIGEDAWNFLQRARVDRVLFDAVIRLPHWPAADLRALIERRSAQVGLEPDFSAMIDDGVFELGEELTVEERKKRGYFDRLAEYVNGNPAIALDYWRQSLFVDGVDQKVVVRTFDAPAVDRLAALPLPTLFVLRAIMRMDMAGVASIQSSTDLSTSVVTDALRSLQLLGVIVNHAGLYQITLHWWMEVTRLLLRQNLTVRGIK</sequence>
<dbReference type="SUPFAM" id="SSF52540">
    <property type="entry name" value="P-loop containing nucleoside triphosphate hydrolases"/>
    <property type="match status" value="1"/>
</dbReference>
<gene>
    <name evidence="5" type="ORF">NSU_3325</name>
</gene>
<dbReference type="AlphaFoldDB" id="G6EG54"/>
<protein>
    <recommendedName>
        <fullName evidence="4">ORC1/DEAH AAA+ ATPase domain-containing protein</fullName>
    </recommendedName>
</protein>
<name>G6EG54_9SPHN</name>
<dbReference type="RefSeq" id="WP_007014233.1">
    <property type="nucleotide sequence ID" value="NZ_AGFM01000054.1"/>
</dbReference>
<evidence type="ECO:0000256" key="3">
    <source>
        <dbReference type="SAM" id="SignalP"/>
    </source>
</evidence>
<dbReference type="PATRIC" id="fig|1088721.3.peg.3281"/>
<keyword evidence="1" id="KW-0175">Coiled coil</keyword>
<feature type="coiled-coil region" evidence="1">
    <location>
        <begin position="358"/>
        <end position="416"/>
    </location>
</feature>
<feature type="transmembrane region" description="Helical" evidence="2">
    <location>
        <begin position="623"/>
        <end position="644"/>
    </location>
</feature>